<reference evidence="3" key="2">
    <citation type="journal article" date="2021" name="PeerJ">
        <title>Extensive microbial diversity within the chicken gut microbiome revealed by metagenomics and culture.</title>
        <authorList>
            <person name="Gilroy R."/>
            <person name="Ravi A."/>
            <person name="Getino M."/>
            <person name="Pursley I."/>
            <person name="Horton D.L."/>
            <person name="Alikhan N.F."/>
            <person name="Baker D."/>
            <person name="Gharbi K."/>
            <person name="Hall N."/>
            <person name="Watson M."/>
            <person name="Adriaenssens E.M."/>
            <person name="Foster-Nyarko E."/>
            <person name="Jarju S."/>
            <person name="Secka A."/>
            <person name="Antonio M."/>
            <person name="Oren A."/>
            <person name="Chaudhuri R.R."/>
            <person name="La Ragione R."/>
            <person name="Hildebrand F."/>
            <person name="Pallen M.J."/>
        </authorList>
    </citation>
    <scope>NUCLEOTIDE SEQUENCE</scope>
    <source>
        <strain evidence="3">ChiSjej6B24-2974</strain>
    </source>
</reference>
<dbReference type="Pfam" id="PF04294">
    <property type="entry name" value="VanW"/>
    <property type="match status" value="1"/>
</dbReference>
<dbReference type="InterPro" id="IPR007391">
    <property type="entry name" value="Vancomycin_resist_VanW"/>
</dbReference>
<reference evidence="3" key="1">
    <citation type="submission" date="2020-10" db="EMBL/GenBank/DDBJ databases">
        <authorList>
            <person name="Gilroy R."/>
        </authorList>
    </citation>
    <scope>NUCLEOTIDE SEQUENCE</scope>
    <source>
        <strain evidence="3">ChiSjej6B24-2974</strain>
    </source>
</reference>
<protein>
    <submittedName>
        <fullName evidence="3">VanW family protein</fullName>
    </submittedName>
</protein>
<evidence type="ECO:0000256" key="2">
    <source>
        <dbReference type="SAM" id="Phobius"/>
    </source>
</evidence>
<sequence length="443" mass="47856">MSDTAVRSRGQKALSERQGARRRGRGKADAAPKARGKAASARRPAGKSARALRAQEKQRKLRQRRRQTRIVLALLALIVVLLALCGWQFAEYKGFQQMRAAVEIDTFGEGTFVEGVDVSQMTLEQALAHWEENIEPAYSGRTATLPDGTQITAAEAGYSSNYVQVLTAAYEASRVGGLENRYQTLSDMENGVDYVVTRSFSSPEALSAFAARVALGTDSLPVDAEVTGFDAESYTFEFGEPLTGQTLDRDALCADLAAVLEQGGGNVELKFTYTPGEVPTDDYGIISTYTTDASSSSSARIHNIKLAISTINGTCVQPGETFSFNGVVGERTKAAGYRQAPAYSRMETVMEYGGGICQVSSTLYAAVQQAGLEIVERHSHSLSVSYIPKGMDATVDWGNKDFKFANNRSEPIYIGGYVDGFNQVHIAIFGKLEEGDYALTNAG</sequence>
<keyword evidence="2" id="KW-0472">Membrane</keyword>
<gene>
    <name evidence="3" type="ORF">IAA52_06795</name>
</gene>
<name>A0A9D0ZM63_9FIRM</name>
<feature type="compositionally biased region" description="Low complexity" evidence="1">
    <location>
        <begin position="33"/>
        <end position="52"/>
    </location>
</feature>
<dbReference type="InterPro" id="IPR052913">
    <property type="entry name" value="Glycopeptide_resist_protein"/>
</dbReference>
<dbReference type="Proteomes" id="UP000824260">
    <property type="component" value="Unassembled WGS sequence"/>
</dbReference>
<keyword evidence="2" id="KW-1133">Transmembrane helix</keyword>
<dbReference type="PANTHER" id="PTHR35788">
    <property type="entry name" value="EXPORTED PROTEIN-RELATED"/>
    <property type="match status" value="1"/>
</dbReference>
<dbReference type="PANTHER" id="PTHR35788:SF1">
    <property type="entry name" value="EXPORTED PROTEIN"/>
    <property type="match status" value="1"/>
</dbReference>
<dbReference type="AlphaFoldDB" id="A0A9D0ZM63"/>
<evidence type="ECO:0000313" key="4">
    <source>
        <dbReference type="Proteomes" id="UP000824260"/>
    </source>
</evidence>
<keyword evidence="2" id="KW-0812">Transmembrane</keyword>
<evidence type="ECO:0000256" key="1">
    <source>
        <dbReference type="SAM" id="MobiDB-lite"/>
    </source>
</evidence>
<feature type="region of interest" description="Disordered" evidence="1">
    <location>
        <begin position="1"/>
        <end position="60"/>
    </location>
</feature>
<feature type="transmembrane region" description="Helical" evidence="2">
    <location>
        <begin position="70"/>
        <end position="90"/>
    </location>
</feature>
<evidence type="ECO:0000313" key="3">
    <source>
        <dbReference type="EMBL" id="HIQ82794.1"/>
    </source>
</evidence>
<organism evidence="3 4">
    <name type="scientific">Candidatus Pullichristensenella stercorigallinarum</name>
    <dbReference type="NCBI Taxonomy" id="2840909"/>
    <lineage>
        <taxon>Bacteria</taxon>
        <taxon>Bacillati</taxon>
        <taxon>Bacillota</taxon>
        <taxon>Clostridia</taxon>
        <taxon>Candidatus Pullichristensenella</taxon>
    </lineage>
</organism>
<dbReference type="EMBL" id="DVFZ01000068">
    <property type="protein sequence ID" value="HIQ82794.1"/>
    <property type="molecule type" value="Genomic_DNA"/>
</dbReference>
<comment type="caution">
    <text evidence="3">The sequence shown here is derived from an EMBL/GenBank/DDBJ whole genome shotgun (WGS) entry which is preliminary data.</text>
</comment>
<accession>A0A9D0ZM63</accession>
<proteinExistence type="predicted"/>